<reference evidence="2" key="1">
    <citation type="submission" date="2021-01" db="EMBL/GenBank/DDBJ databases">
        <title>Phytophthora aleatoria, a newly-described species from Pinus radiata is distinct from Phytophthora cactorum isolates based on comparative genomics.</title>
        <authorList>
            <person name="Mcdougal R."/>
            <person name="Panda P."/>
            <person name="Williams N."/>
            <person name="Studholme D.J."/>
        </authorList>
    </citation>
    <scope>NUCLEOTIDE SEQUENCE</scope>
    <source>
        <strain evidence="2">NZFS 4037</strain>
    </source>
</reference>
<keyword evidence="3" id="KW-1185">Reference proteome</keyword>
<evidence type="ECO:0000259" key="1">
    <source>
        <dbReference type="Pfam" id="PF21056"/>
    </source>
</evidence>
<gene>
    <name evidence="2" type="ORF">JG688_00013268</name>
</gene>
<dbReference type="EMBL" id="JAENGY010001109">
    <property type="protein sequence ID" value="KAG6952463.1"/>
    <property type="molecule type" value="Genomic_DNA"/>
</dbReference>
<dbReference type="AlphaFoldDB" id="A0A8J5MEG2"/>
<sequence length="176" mass="20212">MLAQVTKKPEGTWGIVVKREVYTHNHPVTKEIYSLHPRVRQAPGIEMLVEARAATSIIYDFIRSHSNHRVNMDDVRNLLTRIYRQDIYMRLRRIIVVDILYGCTGVQLSDNDAVAELILGFYQESPKNVSSVHESERGDTGVISFTSGHMRSMLDSFSEVLQMDCTHKTNRYEVLS</sequence>
<feature type="domain" description="ZSWIM1/3 RNaseH-like" evidence="1">
    <location>
        <begin position="121"/>
        <end position="173"/>
    </location>
</feature>
<accession>A0A8J5MEG2</accession>
<dbReference type="InterPro" id="IPR048324">
    <property type="entry name" value="ZSWIM1-3_RNaseH-like"/>
</dbReference>
<evidence type="ECO:0000313" key="3">
    <source>
        <dbReference type="Proteomes" id="UP000709295"/>
    </source>
</evidence>
<protein>
    <recommendedName>
        <fullName evidence="1">ZSWIM1/3 RNaseH-like domain-containing protein</fullName>
    </recommendedName>
</protein>
<organism evidence="2 3">
    <name type="scientific">Phytophthora aleatoria</name>
    <dbReference type="NCBI Taxonomy" id="2496075"/>
    <lineage>
        <taxon>Eukaryota</taxon>
        <taxon>Sar</taxon>
        <taxon>Stramenopiles</taxon>
        <taxon>Oomycota</taxon>
        <taxon>Peronosporomycetes</taxon>
        <taxon>Peronosporales</taxon>
        <taxon>Peronosporaceae</taxon>
        <taxon>Phytophthora</taxon>
    </lineage>
</organism>
<comment type="caution">
    <text evidence="2">The sequence shown here is derived from an EMBL/GenBank/DDBJ whole genome shotgun (WGS) entry which is preliminary data.</text>
</comment>
<name>A0A8J5MEG2_9STRA</name>
<dbReference type="Proteomes" id="UP000709295">
    <property type="component" value="Unassembled WGS sequence"/>
</dbReference>
<dbReference type="Pfam" id="PF21056">
    <property type="entry name" value="ZSWIM1-3_RNaseH-like"/>
    <property type="match status" value="1"/>
</dbReference>
<evidence type="ECO:0000313" key="2">
    <source>
        <dbReference type="EMBL" id="KAG6952463.1"/>
    </source>
</evidence>
<proteinExistence type="predicted"/>